<dbReference type="InterPro" id="IPR032466">
    <property type="entry name" value="Metal_Hydrolase"/>
</dbReference>
<dbReference type="GO" id="GO:0070573">
    <property type="term" value="F:metallodipeptidase activity"/>
    <property type="evidence" value="ECO:0007669"/>
    <property type="project" value="InterPro"/>
</dbReference>
<dbReference type="EMBL" id="UINC01074482">
    <property type="protein sequence ID" value="SVC11713.1"/>
    <property type="molecule type" value="Genomic_DNA"/>
</dbReference>
<sequence length="129" mass="13526">MRLLILILSLPIICNATDLEAIHSRAIVLDAHADIEIPGQESRYAGDDGRSQVEPDKMKRGGVDAVVMTIAVGPGPRTPEGLQQAQARANAELAAILGIIAETDSNLVLAVTADQVISAHDQGQSALVL</sequence>
<reference evidence="1" key="1">
    <citation type="submission" date="2018-05" db="EMBL/GenBank/DDBJ databases">
        <authorList>
            <person name="Lanie J.A."/>
            <person name="Ng W.-L."/>
            <person name="Kazmierczak K.M."/>
            <person name="Andrzejewski T.M."/>
            <person name="Davidsen T.M."/>
            <person name="Wayne K.J."/>
            <person name="Tettelin H."/>
            <person name="Glass J.I."/>
            <person name="Rusch D."/>
            <person name="Podicherti R."/>
            <person name="Tsui H.-C.T."/>
            <person name="Winkler M.E."/>
        </authorList>
    </citation>
    <scope>NUCLEOTIDE SEQUENCE</scope>
</reference>
<dbReference type="Pfam" id="PF01244">
    <property type="entry name" value="Peptidase_M19"/>
    <property type="match status" value="1"/>
</dbReference>
<feature type="non-terminal residue" evidence="1">
    <location>
        <position position="129"/>
    </location>
</feature>
<accession>A0A382JKJ9</accession>
<gene>
    <name evidence="1" type="ORF">METZ01_LOCUS264567</name>
</gene>
<dbReference type="AlphaFoldDB" id="A0A382JKJ9"/>
<name>A0A382JKJ9_9ZZZZ</name>
<dbReference type="GO" id="GO:0006508">
    <property type="term" value="P:proteolysis"/>
    <property type="evidence" value="ECO:0007669"/>
    <property type="project" value="InterPro"/>
</dbReference>
<dbReference type="Gene3D" id="3.20.20.140">
    <property type="entry name" value="Metal-dependent hydrolases"/>
    <property type="match status" value="1"/>
</dbReference>
<protein>
    <recommendedName>
        <fullName evidence="2">Membrane dipeptidase</fullName>
    </recommendedName>
</protein>
<organism evidence="1">
    <name type="scientific">marine metagenome</name>
    <dbReference type="NCBI Taxonomy" id="408172"/>
    <lineage>
        <taxon>unclassified sequences</taxon>
        <taxon>metagenomes</taxon>
        <taxon>ecological metagenomes</taxon>
    </lineage>
</organism>
<dbReference type="SUPFAM" id="SSF51556">
    <property type="entry name" value="Metallo-dependent hydrolases"/>
    <property type="match status" value="1"/>
</dbReference>
<evidence type="ECO:0000313" key="1">
    <source>
        <dbReference type="EMBL" id="SVC11713.1"/>
    </source>
</evidence>
<proteinExistence type="predicted"/>
<dbReference type="InterPro" id="IPR008257">
    <property type="entry name" value="Pept_M19"/>
</dbReference>
<evidence type="ECO:0008006" key="2">
    <source>
        <dbReference type="Google" id="ProtNLM"/>
    </source>
</evidence>